<protein>
    <recommendedName>
        <fullName evidence="1">Helix-turn-helix domain-containing protein</fullName>
    </recommendedName>
</protein>
<feature type="domain" description="Helix-turn-helix" evidence="1">
    <location>
        <begin position="10"/>
        <end position="60"/>
    </location>
</feature>
<sequence length="65" mass="7411">MTATVAPSEWLTARQAAAYLGTTPHHLGVMRYEGRGPKWYKPTGRMIYYRRAEIDAWIEGGDARQ</sequence>
<accession>A0A261EX38</accession>
<dbReference type="Pfam" id="PF12728">
    <property type="entry name" value="HTH_17"/>
    <property type="match status" value="1"/>
</dbReference>
<dbReference type="InterPro" id="IPR009061">
    <property type="entry name" value="DNA-bd_dom_put_sf"/>
</dbReference>
<evidence type="ECO:0000313" key="2">
    <source>
        <dbReference type="EMBL" id="OZG51226.1"/>
    </source>
</evidence>
<dbReference type="InterPro" id="IPR041657">
    <property type="entry name" value="HTH_17"/>
</dbReference>
<reference evidence="2 3" key="1">
    <citation type="journal article" date="2017" name="BMC Genomics">
        <title>Comparative genomic and phylogenomic analyses of the Bifidobacteriaceae family.</title>
        <authorList>
            <person name="Lugli G.A."/>
            <person name="Milani C."/>
            <person name="Turroni F."/>
            <person name="Duranti S."/>
            <person name="Mancabelli L."/>
            <person name="Mangifesta M."/>
            <person name="Ferrario C."/>
            <person name="Modesto M."/>
            <person name="Mattarelli P."/>
            <person name="Jiri K."/>
            <person name="van Sinderen D."/>
            <person name="Ventura M."/>
        </authorList>
    </citation>
    <scope>NUCLEOTIDE SEQUENCE [LARGE SCALE GENOMIC DNA]</scope>
    <source>
        <strain evidence="2 3">DSM 24742</strain>
    </source>
</reference>
<name>A0A261EX38_9BIFI</name>
<dbReference type="RefSeq" id="WP_094661080.1">
    <property type="nucleotide sequence ID" value="NZ_JBKZBR010000073.1"/>
</dbReference>
<dbReference type="Proteomes" id="UP000216725">
    <property type="component" value="Unassembled WGS sequence"/>
</dbReference>
<keyword evidence="3" id="KW-1185">Reference proteome</keyword>
<organism evidence="2 3">
    <name type="scientific">Pseudoscardovia radai</name>
    <dbReference type="NCBI Taxonomy" id="987066"/>
    <lineage>
        <taxon>Bacteria</taxon>
        <taxon>Bacillati</taxon>
        <taxon>Actinomycetota</taxon>
        <taxon>Actinomycetes</taxon>
        <taxon>Bifidobacteriales</taxon>
        <taxon>Bifidobacteriaceae</taxon>
        <taxon>Pseudoscardovia</taxon>
    </lineage>
</organism>
<comment type="caution">
    <text evidence="2">The sequence shown here is derived from an EMBL/GenBank/DDBJ whole genome shotgun (WGS) entry which is preliminary data.</text>
</comment>
<dbReference type="EMBL" id="MWWR01000010">
    <property type="protein sequence ID" value="OZG51226.1"/>
    <property type="molecule type" value="Genomic_DNA"/>
</dbReference>
<evidence type="ECO:0000259" key="1">
    <source>
        <dbReference type="Pfam" id="PF12728"/>
    </source>
</evidence>
<dbReference type="SUPFAM" id="SSF46955">
    <property type="entry name" value="Putative DNA-binding domain"/>
    <property type="match status" value="1"/>
</dbReference>
<dbReference type="OrthoDB" id="3267842at2"/>
<dbReference type="AlphaFoldDB" id="A0A261EX38"/>
<evidence type="ECO:0000313" key="3">
    <source>
        <dbReference type="Proteomes" id="UP000216725"/>
    </source>
</evidence>
<proteinExistence type="predicted"/>
<gene>
    <name evidence="2" type="ORF">PSRA_1268</name>
</gene>